<feature type="domain" description="Kinesin motor" evidence="14">
    <location>
        <begin position="1"/>
        <end position="229"/>
    </location>
</feature>
<dbReference type="GO" id="GO:0030951">
    <property type="term" value="P:establishment or maintenance of microtubule cytoskeleton polarity"/>
    <property type="evidence" value="ECO:0007669"/>
    <property type="project" value="UniProtKB-ARBA"/>
</dbReference>
<dbReference type="GO" id="GO:0098957">
    <property type="term" value="P:anterograde axonal transport of mitochondrion"/>
    <property type="evidence" value="ECO:0007669"/>
    <property type="project" value="UniProtKB-ARBA"/>
</dbReference>
<feature type="region of interest" description="Disordered" evidence="13">
    <location>
        <begin position="837"/>
        <end position="873"/>
    </location>
</feature>
<sequence>MADDAECNIKVLCRFRPLNKSEINRGDKFIPIFQGEDTVIFGVSYFEIYMDKIRDLLDGVLCMCVSFAKGCTERFVTSPEEVMDVIDEGKANRHVAVTNMNEHSSRSHSIFLINIKQEHVEMEQKLSGKLYLVDLAGSEKVSKTGAEGAVLDEAKNINKSLSALGNVISALAEGTKSHVPYRDSKMTRILQDSLGGNCRTTMFICCSPSSYNDLETKSTLMFGQRAKTIRNTVSVNLELTAEQWKRKYEKEKEKNRSMKETIQRLEAELDRRRKGNAPVLDIGSPCSPCSVASSIVVHISEEERHKYEEEIRKLYKQLDDKDDEINHQSQMVEKLKEQMLNQEELLASSRGDSEKVQSELCRLQTENDSAKTEVKEVLQALEELAVNYDQKSLEVEEKSMQNKLLAEELAKKMVEADLSRIQEVSSQQRKRIAEILNGLMRELSEFSTIVGNKDIKLPMELTGAIEEEFTVARLYISKIKSEVKSMVKRCRHLENLQMECHRKMEETERELSSCHLLIAQHGAKIRSLTEYMQNVELKKRQLEDSYDSLSEELSLSLIIYPVYVSHSLLLPIPQRALEQQMESHREAHSKQLGRLRDEINEKQKIIDNLTDSNQKQQLELELLHDDFEHLRSQERHKSRQLEELIFLHERHEQSKQDLKGLEETVAHELQTLHNLRKLFVQDLTTRVRKSAEMEPDDTGGYITQKQKISFLENNLDQLTKVHKQLVRDNADLRCELPKLEKRLRSTAERVKALEGALKEAKEGAMKDRHRYQQEVERIKDVMKALNPFRRPHAAQIAKAVRPGHYPACSPTNPFFIRGYSQPASFCKAALHNSNYQQAAASSTSPENEPRLPEAISDQSKHLDSQNNDNDNNM</sequence>
<comment type="similarity">
    <text evidence="10 11">Belongs to the TRAFAC class myosin-kinesin ATPase superfamily. Kinesin family.</text>
</comment>
<comment type="caution">
    <text evidence="10">Lacks conserved residue(s) required for the propagation of feature annotation.</text>
</comment>
<evidence type="ECO:0000313" key="16">
    <source>
        <dbReference type="Proteomes" id="UP000472264"/>
    </source>
</evidence>
<dbReference type="AlphaFoldDB" id="A0A665TN22"/>
<evidence type="ECO:0000256" key="4">
    <source>
        <dbReference type="ARBA" id="ARBA00022701"/>
    </source>
</evidence>
<dbReference type="GO" id="GO:0032991">
    <property type="term" value="C:protein-containing complex"/>
    <property type="evidence" value="ECO:0007669"/>
    <property type="project" value="UniProtKB-ARBA"/>
</dbReference>
<dbReference type="GO" id="GO:0008017">
    <property type="term" value="F:microtubule binding"/>
    <property type="evidence" value="ECO:0007669"/>
    <property type="project" value="InterPro"/>
</dbReference>
<dbReference type="InterPro" id="IPR036961">
    <property type="entry name" value="Kinesin_motor_dom_sf"/>
</dbReference>
<dbReference type="Gene3D" id="3.40.850.10">
    <property type="entry name" value="Kinesin motor domain"/>
    <property type="match status" value="1"/>
</dbReference>
<dbReference type="GO" id="GO:0007097">
    <property type="term" value="P:nuclear migration"/>
    <property type="evidence" value="ECO:0007669"/>
    <property type="project" value="UniProtKB-ARBA"/>
</dbReference>
<evidence type="ECO:0000256" key="5">
    <source>
        <dbReference type="ARBA" id="ARBA00022741"/>
    </source>
</evidence>
<feature type="coiled-coil region" evidence="12">
    <location>
        <begin position="701"/>
        <end position="763"/>
    </location>
</feature>
<keyword evidence="3" id="KW-0597">Phosphoprotein</keyword>
<evidence type="ECO:0000256" key="12">
    <source>
        <dbReference type="SAM" id="Coils"/>
    </source>
</evidence>
<dbReference type="InterPro" id="IPR019821">
    <property type="entry name" value="Kinesin_motor_CS"/>
</dbReference>
<evidence type="ECO:0000256" key="7">
    <source>
        <dbReference type="ARBA" id="ARBA00023054"/>
    </source>
</evidence>
<evidence type="ECO:0000256" key="11">
    <source>
        <dbReference type="RuleBase" id="RU000394"/>
    </source>
</evidence>
<organism evidence="15 16">
    <name type="scientific">Echeneis naucrates</name>
    <name type="common">Live sharksucker</name>
    <dbReference type="NCBI Taxonomy" id="173247"/>
    <lineage>
        <taxon>Eukaryota</taxon>
        <taxon>Metazoa</taxon>
        <taxon>Chordata</taxon>
        <taxon>Craniata</taxon>
        <taxon>Vertebrata</taxon>
        <taxon>Euteleostomi</taxon>
        <taxon>Actinopterygii</taxon>
        <taxon>Neopterygii</taxon>
        <taxon>Teleostei</taxon>
        <taxon>Neoteleostei</taxon>
        <taxon>Acanthomorphata</taxon>
        <taxon>Carangaria</taxon>
        <taxon>Carangiformes</taxon>
        <taxon>Echeneidae</taxon>
        <taxon>Echeneis</taxon>
    </lineage>
</organism>
<feature type="compositionally biased region" description="Polar residues" evidence="13">
    <location>
        <begin position="837"/>
        <end position="846"/>
    </location>
</feature>
<dbReference type="PRINTS" id="PR00380">
    <property type="entry name" value="KINESINHEAVY"/>
</dbReference>
<evidence type="ECO:0000256" key="2">
    <source>
        <dbReference type="ARBA" id="ARBA00022490"/>
    </source>
</evidence>
<dbReference type="PANTHER" id="PTHR47968">
    <property type="entry name" value="CENTROMERE PROTEIN E"/>
    <property type="match status" value="1"/>
</dbReference>
<dbReference type="Ensembl" id="ENSENLT00000004322.1">
    <property type="protein sequence ID" value="ENSENLP00000004081.1"/>
    <property type="gene ID" value="ENSENLG00000001631.1"/>
</dbReference>
<evidence type="ECO:0000256" key="1">
    <source>
        <dbReference type="ARBA" id="ARBA00004245"/>
    </source>
</evidence>
<keyword evidence="4 11" id="KW-0493">Microtubule</keyword>
<evidence type="ECO:0000256" key="9">
    <source>
        <dbReference type="ARBA" id="ARBA00023212"/>
    </source>
</evidence>
<feature type="coiled-coil region" evidence="12">
    <location>
        <begin position="234"/>
        <end position="398"/>
    </location>
</feature>
<evidence type="ECO:0000256" key="10">
    <source>
        <dbReference type="PROSITE-ProRule" id="PRU00283"/>
    </source>
</evidence>
<dbReference type="PANTHER" id="PTHR47968:SF62">
    <property type="entry name" value="KINESIN FAMILY MEMBER 5A"/>
    <property type="match status" value="1"/>
</dbReference>
<dbReference type="InterPro" id="IPR027417">
    <property type="entry name" value="P-loop_NTPase"/>
</dbReference>
<evidence type="ECO:0000313" key="15">
    <source>
        <dbReference type="Ensembl" id="ENSENLP00000004081.1"/>
    </source>
</evidence>
<evidence type="ECO:0000256" key="3">
    <source>
        <dbReference type="ARBA" id="ARBA00022553"/>
    </source>
</evidence>
<dbReference type="GO" id="GO:0003777">
    <property type="term" value="F:microtubule motor activity"/>
    <property type="evidence" value="ECO:0007669"/>
    <property type="project" value="InterPro"/>
</dbReference>
<dbReference type="CDD" id="cd23649">
    <property type="entry name" value="Khc_CBD_cc"/>
    <property type="match status" value="1"/>
</dbReference>
<keyword evidence="7 12" id="KW-0175">Coiled coil</keyword>
<dbReference type="PROSITE" id="PS50067">
    <property type="entry name" value="KINESIN_MOTOR_2"/>
    <property type="match status" value="1"/>
</dbReference>
<keyword evidence="5 11" id="KW-0547">Nucleotide-binding</keyword>
<dbReference type="GO" id="GO:0048489">
    <property type="term" value="P:synaptic vesicle transport"/>
    <property type="evidence" value="ECO:0007669"/>
    <property type="project" value="UniProtKB-ARBA"/>
</dbReference>
<protein>
    <recommendedName>
        <fullName evidence="11">Kinesin-like protein</fullName>
    </recommendedName>
</protein>
<dbReference type="InterPro" id="IPR059182">
    <property type="entry name" value="Khc_C"/>
</dbReference>
<reference evidence="15" key="3">
    <citation type="submission" date="2025-09" db="UniProtKB">
        <authorList>
            <consortium name="Ensembl"/>
        </authorList>
    </citation>
    <scope>IDENTIFICATION</scope>
</reference>
<evidence type="ECO:0000256" key="8">
    <source>
        <dbReference type="ARBA" id="ARBA00023175"/>
    </source>
</evidence>
<dbReference type="InterPro" id="IPR027640">
    <property type="entry name" value="Kinesin-like_fam"/>
</dbReference>
<dbReference type="GO" id="GO:0005874">
    <property type="term" value="C:microtubule"/>
    <property type="evidence" value="ECO:0007669"/>
    <property type="project" value="UniProtKB-KW"/>
</dbReference>
<reference evidence="15" key="2">
    <citation type="submission" date="2025-08" db="UniProtKB">
        <authorList>
            <consortium name="Ensembl"/>
        </authorList>
    </citation>
    <scope>IDENTIFICATION</scope>
</reference>
<evidence type="ECO:0000259" key="14">
    <source>
        <dbReference type="PROSITE" id="PS50067"/>
    </source>
</evidence>
<feature type="coiled-coil region" evidence="12">
    <location>
        <begin position="490"/>
        <end position="552"/>
    </location>
</feature>
<reference evidence="15" key="1">
    <citation type="submission" date="2021-04" db="EMBL/GenBank/DDBJ databases">
        <authorList>
            <consortium name="Wellcome Sanger Institute Data Sharing"/>
        </authorList>
    </citation>
    <scope>NUCLEOTIDE SEQUENCE [LARGE SCALE GENOMIC DNA]</scope>
</reference>
<keyword evidence="2" id="KW-0963">Cytoplasm</keyword>
<keyword evidence="16" id="KW-1185">Reference proteome</keyword>
<dbReference type="InterPro" id="IPR001752">
    <property type="entry name" value="Kinesin_motor_dom"/>
</dbReference>
<keyword evidence="9" id="KW-0206">Cytoskeleton</keyword>
<name>A0A665TN22_ECHNA</name>
<dbReference type="Proteomes" id="UP000472264">
    <property type="component" value="Chromosome 5"/>
</dbReference>
<dbReference type="FunFam" id="3.40.850.10:FF:000067">
    <property type="entry name" value="Kinesin-like protein"/>
    <property type="match status" value="1"/>
</dbReference>
<dbReference type="SMART" id="SM00129">
    <property type="entry name" value="KISc"/>
    <property type="match status" value="1"/>
</dbReference>
<comment type="subcellular location">
    <subcellularLocation>
        <location evidence="1">Cytoplasm</location>
        <location evidence="1">Cytoskeleton</location>
    </subcellularLocation>
</comment>
<evidence type="ECO:0000256" key="6">
    <source>
        <dbReference type="ARBA" id="ARBA00022840"/>
    </source>
</evidence>
<dbReference type="GO" id="GO:0007292">
    <property type="term" value="P:female gamete generation"/>
    <property type="evidence" value="ECO:0007669"/>
    <property type="project" value="UniProtKB-ARBA"/>
</dbReference>
<proteinExistence type="inferred from homology"/>
<feature type="compositionally biased region" description="Polar residues" evidence="13">
    <location>
        <begin position="864"/>
        <end position="873"/>
    </location>
</feature>
<keyword evidence="8 11" id="KW-0505">Motor protein</keyword>
<dbReference type="GO" id="GO:1904115">
    <property type="term" value="C:axon cytoplasm"/>
    <property type="evidence" value="ECO:0007669"/>
    <property type="project" value="GOC"/>
</dbReference>
<evidence type="ECO:0000256" key="13">
    <source>
        <dbReference type="SAM" id="MobiDB-lite"/>
    </source>
</evidence>
<keyword evidence="6 11" id="KW-0067">ATP-binding</keyword>
<dbReference type="SUPFAM" id="SSF52540">
    <property type="entry name" value="P-loop containing nucleoside triphosphate hydrolases"/>
    <property type="match status" value="1"/>
</dbReference>
<dbReference type="GO" id="GO:0005524">
    <property type="term" value="F:ATP binding"/>
    <property type="evidence" value="ECO:0007669"/>
    <property type="project" value="UniProtKB-KW"/>
</dbReference>
<dbReference type="Pfam" id="PF00225">
    <property type="entry name" value="Kinesin"/>
    <property type="match status" value="1"/>
</dbReference>
<feature type="coiled-coil region" evidence="12">
    <location>
        <begin position="585"/>
        <end position="626"/>
    </location>
</feature>
<dbReference type="Gene3D" id="6.10.250.1590">
    <property type="match status" value="1"/>
</dbReference>
<accession>A0A665TN22</accession>
<dbReference type="PROSITE" id="PS00411">
    <property type="entry name" value="KINESIN_MOTOR_1"/>
    <property type="match status" value="1"/>
</dbReference>
<gene>
    <name evidence="15" type="primary">kif5ab</name>
</gene>